<evidence type="ECO:0000259" key="5">
    <source>
        <dbReference type="Pfam" id="PF00296"/>
    </source>
</evidence>
<dbReference type="GO" id="GO:0046306">
    <property type="term" value="P:alkanesulfonate catabolic process"/>
    <property type="evidence" value="ECO:0007669"/>
    <property type="project" value="TreeGrafter"/>
</dbReference>
<evidence type="ECO:0000256" key="4">
    <source>
        <dbReference type="ARBA" id="ARBA00023033"/>
    </source>
</evidence>
<dbReference type="GO" id="GO:0008726">
    <property type="term" value="F:alkanesulfonate monooxygenase activity"/>
    <property type="evidence" value="ECO:0007669"/>
    <property type="project" value="TreeGrafter"/>
</dbReference>
<sequence>MTLTIGLYGANLRVLAAPSAAAGIARLAEDLGYDSLWVGDHVVLPTPRVEPSPMEPAEPLLDPVVSLGFLAAHTSRIALAAGVVVLPQRNPLVLAKQLATVDVLSGGRLVFGAGVGYLEPELTAIGVPLARRGARTEEYLAAIQSLWYDEKPEYHGEFVDFAGVDAHPRPVRRVPVVLGGHSTTGLRRALRLADGWYGYLLGLRATKERLAELARLATEVPRETPLHVSITPSRLLTPEIVADYAELGVDRLVVAPLPEFSLEQVRDFVEANAPGRLLSR</sequence>
<evidence type="ECO:0000313" key="6">
    <source>
        <dbReference type="EMBL" id="TDV57586.1"/>
    </source>
</evidence>
<comment type="caution">
    <text evidence="6">The sequence shown here is derived from an EMBL/GenBank/DDBJ whole genome shotgun (WGS) entry which is preliminary data.</text>
</comment>
<dbReference type="AlphaFoldDB" id="A0A4R7W4G2"/>
<accession>A0A4R7W4G2</accession>
<dbReference type="SUPFAM" id="SSF51679">
    <property type="entry name" value="Bacterial luciferase-like"/>
    <property type="match status" value="1"/>
</dbReference>
<evidence type="ECO:0000256" key="2">
    <source>
        <dbReference type="ARBA" id="ARBA00022643"/>
    </source>
</evidence>
<dbReference type="InterPro" id="IPR019921">
    <property type="entry name" value="Lucif-like_OxRdtase_Rv2161c"/>
</dbReference>
<dbReference type="EMBL" id="SOCP01000001">
    <property type="protein sequence ID" value="TDV57586.1"/>
    <property type="molecule type" value="Genomic_DNA"/>
</dbReference>
<evidence type="ECO:0000256" key="1">
    <source>
        <dbReference type="ARBA" id="ARBA00022630"/>
    </source>
</evidence>
<dbReference type="InterPro" id="IPR011251">
    <property type="entry name" value="Luciferase-like_dom"/>
</dbReference>
<dbReference type="InterPro" id="IPR050172">
    <property type="entry name" value="SsuD_RutA_monooxygenase"/>
</dbReference>
<organism evidence="6 7">
    <name type="scientific">Actinophytocola oryzae</name>
    <dbReference type="NCBI Taxonomy" id="502181"/>
    <lineage>
        <taxon>Bacteria</taxon>
        <taxon>Bacillati</taxon>
        <taxon>Actinomycetota</taxon>
        <taxon>Actinomycetes</taxon>
        <taxon>Pseudonocardiales</taxon>
        <taxon>Pseudonocardiaceae</taxon>
    </lineage>
</organism>
<dbReference type="PANTHER" id="PTHR42847:SF4">
    <property type="entry name" value="ALKANESULFONATE MONOOXYGENASE-RELATED"/>
    <property type="match status" value="1"/>
</dbReference>
<keyword evidence="3" id="KW-0560">Oxidoreductase</keyword>
<reference evidence="6 7" key="1">
    <citation type="submission" date="2019-03" db="EMBL/GenBank/DDBJ databases">
        <title>Genomic Encyclopedia of Archaeal and Bacterial Type Strains, Phase II (KMG-II): from individual species to whole genera.</title>
        <authorList>
            <person name="Goeker M."/>
        </authorList>
    </citation>
    <scope>NUCLEOTIDE SEQUENCE [LARGE SCALE GENOMIC DNA]</scope>
    <source>
        <strain evidence="6 7">DSM 45499</strain>
    </source>
</reference>
<proteinExistence type="predicted"/>
<dbReference type="NCBIfam" id="TIGR03619">
    <property type="entry name" value="F420_Rv2161c"/>
    <property type="match status" value="1"/>
</dbReference>
<keyword evidence="7" id="KW-1185">Reference proteome</keyword>
<keyword evidence="2" id="KW-0288">FMN</keyword>
<dbReference type="PANTHER" id="PTHR42847">
    <property type="entry name" value="ALKANESULFONATE MONOOXYGENASE"/>
    <property type="match status" value="1"/>
</dbReference>
<gene>
    <name evidence="6" type="ORF">CLV71_101457</name>
</gene>
<keyword evidence="1" id="KW-0285">Flavoprotein</keyword>
<feature type="domain" description="Luciferase-like" evidence="5">
    <location>
        <begin position="17"/>
        <end position="224"/>
    </location>
</feature>
<protein>
    <submittedName>
        <fullName evidence="6">Putative F420-dependent oxidoreductase</fullName>
    </submittedName>
</protein>
<dbReference type="Gene3D" id="3.20.20.30">
    <property type="entry name" value="Luciferase-like domain"/>
    <property type="match status" value="1"/>
</dbReference>
<name>A0A4R7W4G2_9PSEU</name>
<dbReference type="Pfam" id="PF00296">
    <property type="entry name" value="Bac_luciferase"/>
    <property type="match status" value="1"/>
</dbReference>
<keyword evidence="4" id="KW-0503">Monooxygenase</keyword>
<dbReference type="InterPro" id="IPR036661">
    <property type="entry name" value="Luciferase-like_sf"/>
</dbReference>
<evidence type="ECO:0000313" key="7">
    <source>
        <dbReference type="Proteomes" id="UP000294927"/>
    </source>
</evidence>
<dbReference type="RefSeq" id="WP_166663883.1">
    <property type="nucleotide sequence ID" value="NZ_SOCP01000001.1"/>
</dbReference>
<dbReference type="Proteomes" id="UP000294927">
    <property type="component" value="Unassembled WGS sequence"/>
</dbReference>
<evidence type="ECO:0000256" key="3">
    <source>
        <dbReference type="ARBA" id="ARBA00023002"/>
    </source>
</evidence>